<reference evidence="5 6" key="1">
    <citation type="journal article" date="2016" name="Nat. Commun.">
        <title>Thousands of microbial genomes shed light on interconnected biogeochemical processes in an aquifer system.</title>
        <authorList>
            <person name="Anantharaman K."/>
            <person name="Brown C.T."/>
            <person name="Hug L.A."/>
            <person name="Sharon I."/>
            <person name="Castelle C.J."/>
            <person name="Probst A.J."/>
            <person name="Thomas B.C."/>
            <person name="Singh A."/>
            <person name="Wilkins M.J."/>
            <person name="Karaoz U."/>
            <person name="Brodie E.L."/>
            <person name="Williams K.H."/>
            <person name="Hubbard S.S."/>
            <person name="Banfield J.F."/>
        </authorList>
    </citation>
    <scope>NUCLEOTIDE SEQUENCE [LARGE SCALE GENOMIC DNA]</scope>
</reference>
<gene>
    <name evidence="5" type="ORF">A3H78_04725</name>
</gene>
<dbReference type="NCBIfam" id="TIGR00621">
    <property type="entry name" value="ssb"/>
    <property type="match status" value="1"/>
</dbReference>
<protein>
    <recommendedName>
        <fullName evidence="2 3">Single-stranded DNA-binding protein</fullName>
        <shortName evidence="2">SSB</shortName>
    </recommendedName>
</protein>
<dbReference type="SUPFAM" id="SSF50249">
    <property type="entry name" value="Nucleic acid-binding proteins"/>
    <property type="match status" value="1"/>
</dbReference>
<proteinExistence type="inferred from homology"/>
<feature type="compositionally biased region" description="Acidic residues" evidence="4">
    <location>
        <begin position="166"/>
        <end position="178"/>
    </location>
</feature>
<keyword evidence="1 2" id="KW-0238">DNA-binding</keyword>
<evidence type="ECO:0000256" key="3">
    <source>
        <dbReference type="RuleBase" id="RU000524"/>
    </source>
</evidence>
<dbReference type="InterPro" id="IPR012340">
    <property type="entry name" value="NA-bd_OB-fold"/>
</dbReference>
<comment type="subunit">
    <text evidence="2">Homotetramer.</text>
</comment>
<evidence type="ECO:0000256" key="1">
    <source>
        <dbReference type="ARBA" id="ARBA00023125"/>
    </source>
</evidence>
<dbReference type="PANTHER" id="PTHR10302">
    <property type="entry name" value="SINGLE-STRANDED DNA-BINDING PROTEIN"/>
    <property type="match status" value="1"/>
</dbReference>
<evidence type="ECO:0000313" key="5">
    <source>
        <dbReference type="EMBL" id="OGK53500.1"/>
    </source>
</evidence>
<comment type="caution">
    <text evidence="2">Lacks conserved residue(s) required for the propagation of feature annotation.</text>
</comment>
<feature type="compositionally biased region" description="Basic and acidic residues" evidence="4">
    <location>
        <begin position="122"/>
        <end position="134"/>
    </location>
</feature>
<dbReference type="PANTHER" id="PTHR10302:SF0">
    <property type="entry name" value="SINGLE-STRANDED DNA-BINDING PROTEIN, MITOCHONDRIAL"/>
    <property type="match status" value="1"/>
</dbReference>
<dbReference type="PROSITE" id="PS50935">
    <property type="entry name" value="SSB"/>
    <property type="match status" value="1"/>
</dbReference>
<dbReference type="GO" id="GO:0003697">
    <property type="term" value="F:single-stranded DNA binding"/>
    <property type="evidence" value="ECO:0007669"/>
    <property type="project" value="UniProtKB-UniRule"/>
</dbReference>
<name>A0A1F7JD08_9BACT</name>
<comment type="caution">
    <text evidence="5">The sequence shown here is derived from an EMBL/GenBank/DDBJ whole genome shotgun (WGS) entry which is preliminary data.</text>
</comment>
<dbReference type="Proteomes" id="UP000177418">
    <property type="component" value="Unassembled WGS sequence"/>
</dbReference>
<dbReference type="InterPro" id="IPR000424">
    <property type="entry name" value="Primosome_PriB/ssb"/>
</dbReference>
<accession>A0A1F7JD08</accession>
<dbReference type="GO" id="GO:0006260">
    <property type="term" value="P:DNA replication"/>
    <property type="evidence" value="ECO:0007669"/>
    <property type="project" value="InterPro"/>
</dbReference>
<dbReference type="GO" id="GO:0009295">
    <property type="term" value="C:nucleoid"/>
    <property type="evidence" value="ECO:0007669"/>
    <property type="project" value="TreeGrafter"/>
</dbReference>
<dbReference type="Gene3D" id="2.40.50.140">
    <property type="entry name" value="Nucleic acid-binding proteins"/>
    <property type="match status" value="1"/>
</dbReference>
<sequence>MSSRSLNRAIIIGNLTRDPELKYTPSGTAVCTFGVATNRNWTTATGEIKEDVQFHRIVAWQKLAELASKLLVKGRKVYLEGRITYRTYTAKDGLQRTITEIILDDFVIFDNRRPVEQIGEEVTSKPEPVVKESSTEVEIPGSEILSTQSSKDTIKTSKSDKKEEKTEDIEPDDIDIPF</sequence>
<evidence type="ECO:0000313" key="6">
    <source>
        <dbReference type="Proteomes" id="UP000177418"/>
    </source>
</evidence>
<organism evidence="5 6">
    <name type="scientific">Candidatus Roizmanbacteria bacterium RIFCSPLOWO2_02_FULL_36_11</name>
    <dbReference type="NCBI Taxonomy" id="1802071"/>
    <lineage>
        <taxon>Bacteria</taxon>
        <taxon>Candidatus Roizmaniibacteriota</taxon>
    </lineage>
</organism>
<evidence type="ECO:0000256" key="2">
    <source>
        <dbReference type="HAMAP-Rule" id="MF_00984"/>
    </source>
</evidence>
<feature type="region of interest" description="Disordered" evidence="4">
    <location>
        <begin position="119"/>
        <end position="178"/>
    </location>
</feature>
<dbReference type="CDD" id="cd04496">
    <property type="entry name" value="SSB_OBF"/>
    <property type="match status" value="1"/>
</dbReference>
<dbReference type="Pfam" id="PF00436">
    <property type="entry name" value="SSB"/>
    <property type="match status" value="1"/>
</dbReference>
<dbReference type="AlphaFoldDB" id="A0A1F7JD08"/>
<evidence type="ECO:0000256" key="4">
    <source>
        <dbReference type="SAM" id="MobiDB-lite"/>
    </source>
</evidence>
<dbReference type="InterPro" id="IPR011344">
    <property type="entry name" value="ssDNA-bd"/>
</dbReference>
<dbReference type="EMBL" id="MGAV01000018">
    <property type="protein sequence ID" value="OGK53500.1"/>
    <property type="molecule type" value="Genomic_DNA"/>
</dbReference>
<dbReference type="HAMAP" id="MF_00984">
    <property type="entry name" value="SSB"/>
    <property type="match status" value="1"/>
</dbReference>
<feature type="compositionally biased region" description="Basic and acidic residues" evidence="4">
    <location>
        <begin position="152"/>
        <end position="165"/>
    </location>
</feature>